<reference evidence="1 2" key="1">
    <citation type="submission" date="2019-11" db="EMBL/GenBank/DDBJ databases">
        <title>Acidiferrimicrobium australis gen. nov., sp. nov., an acidophilic and obligately heterotrophic, member of the Actinobacteria that catalyses dissimilatory oxido- reduction of iron isolated from metal-rich acidic water in Chile.</title>
        <authorList>
            <person name="Gonzalez D."/>
            <person name="Huber K."/>
            <person name="Hedrich S."/>
            <person name="Rojas-Villalobos C."/>
            <person name="Quatrini R."/>
            <person name="Dinamarca M.A."/>
            <person name="Schwarz A."/>
            <person name="Canales C."/>
            <person name="Nancucheo I."/>
        </authorList>
    </citation>
    <scope>NUCLEOTIDE SEQUENCE [LARGE SCALE GENOMIC DNA]</scope>
    <source>
        <strain evidence="1 2">USS-CCA1</strain>
    </source>
</reference>
<sequence length="202" mass="21594">MLGRNARDRLRRPAGVVGGALDLATLQARLEDLGEAGEYARLLDRDAGAVLAGLLALSPLTTPLVTTYVERLSRPLPDLGFDGGVLATTRGYAAHMAVEAGPGAYGAVEVPVLGNLPVVRNGRPPADLLNRVIRATRRGFEHIRAVDGDVWAGLSACVTHRIHDQAGDEGPFADPVVVDALVRFGWVLRQVDLHYGQAPERR</sequence>
<organism evidence="1 2">
    <name type="scientific">Acidiferrimicrobium australe</name>
    <dbReference type="NCBI Taxonomy" id="2664430"/>
    <lineage>
        <taxon>Bacteria</taxon>
        <taxon>Bacillati</taxon>
        <taxon>Actinomycetota</taxon>
        <taxon>Acidimicrobiia</taxon>
        <taxon>Acidimicrobiales</taxon>
        <taxon>Acidimicrobiaceae</taxon>
        <taxon>Acidiferrimicrobium</taxon>
    </lineage>
</organism>
<dbReference type="Proteomes" id="UP000437736">
    <property type="component" value="Unassembled WGS sequence"/>
</dbReference>
<evidence type="ECO:0000313" key="1">
    <source>
        <dbReference type="EMBL" id="MST33263.1"/>
    </source>
</evidence>
<comment type="caution">
    <text evidence="1">The sequence shown here is derived from an EMBL/GenBank/DDBJ whole genome shotgun (WGS) entry which is preliminary data.</text>
</comment>
<proteinExistence type="predicted"/>
<accession>A0ABW9QXX8</accession>
<evidence type="ECO:0000313" key="2">
    <source>
        <dbReference type="Proteomes" id="UP000437736"/>
    </source>
</evidence>
<dbReference type="EMBL" id="WJHE01000537">
    <property type="protein sequence ID" value="MST33263.1"/>
    <property type="molecule type" value="Genomic_DNA"/>
</dbReference>
<gene>
    <name evidence="1" type="ORF">GHK86_11100</name>
</gene>
<keyword evidence="2" id="KW-1185">Reference proteome</keyword>
<protein>
    <submittedName>
        <fullName evidence="1">Uncharacterized protein</fullName>
    </submittedName>
</protein>
<name>A0ABW9QXX8_9ACTN</name>